<protein>
    <submittedName>
        <fullName evidence="2">Uncharacterized protein</fullName>
    </submittedName>
</protein>
<sequence length="187" mass="19609">MTAANVTDAGGGAAACQSVSDTTVGKCPRACDSVADTCCVADTVTAGNSLYPEAEGSRTQCLAFVTTPKGTVSGIMILIHDGDTIHGAIVNEFGVTFADFDYLITQDKVKVVSVAPMLDKWYIKPVISKDIRSLLHNIRNGKTSYTDEKYKIAYSVSAMDGTGKGEDSDDSGAEGNALKDDDGNPQP</sequence>
<evidence type="ECO:0000313" key="2">
    <source>
        <dbReference type="EMBL" id="GJG59798.1"/>
    </source>
</evidence>
<feature type="region of interest" description="Disordered" evidence="1">
    <location>
        <begin position="159"/>
        <end position="187"/>
    </location>
</feature>
<dbReference type="EMBL" id="BPUB01000002">
    <property type="protein sequence ID" value="GJG59798.1"/>
    <property type="molecule type" value="Genomic_DNA"/>
</dbReference>
<dbReference type="AlphaFoldDB" id="A0A9R1CBY0"/>
<name>A0A9R1CBY0_9BACT</name>
<keyword evidence="3" id="KW-1185">Reference proteome</keyword>
<accession>A0A9R1CBY0</accession>
<organism evidence="2 3">
    <name type="scientific">Prevotella lacticifex</name>
    <dbReference type="NCBI Taxonomy" id="2854755"/>
    <lineage>
        <taxon>Bacteria</taxon>
        <taxon>Pseudomonadati</taxon>
        <taxon>Bacteroidota</taxon>
        <taxon>Bacteroidia</taxon>
        <taxon>Bacteroidales</taxon>
        <taxon>Prevotellaceae</taxon>
        <taxon>Prevotella</taxon>
    </lineage>
</organism>
<evidence type="ECO:0000256" key="1">
    <source>
        <dbReference type="SAM" id="MobiDB-lite"/>
    </source>
</evidence>
<proteinExistence type="predicted"/>
<reference evidence="2" key="1">
    <citation type="journal article" date="2022" name="Int. J. Syst. Evol. Microbiol.">
        <title>Prevotella lacticifex sp. nov., isolated from the rumen of cows.</title>
        <authorList>
            <person name="Shinkai T."/>
            <person name="Ikeyama N."/>
            <person name="Kumagai M."/>
            <person name="Ohmori H."/>
            <person name="Sakamoto M."/>
            <person name="Ohkuma M."/>
            <person name="Mitsumori M."/>
        </authorList>
    </citation>
    <scope>NUCLEOTIDE SEQUENCE</scope>
    <source>
        <strain evidence="2">R5076</strain>
    </source>
</reference>
<dbReference type="Proteomes" id="UP000825483">
    <property type="component" value="Unassembled WGS sequence"/>
</dbReference>
<comment type="caution">
    <text evidence="2">The sequence shown here is derived from an EMBL/GenBank/DDBJ whole genome shotgun (WGS) entry which is preliminary data.</text>
</comment>
<gene>
    <name evidence="2" type="ORF">PRLR5076_26490</name>
</gene>
<feature type="compositionally biased region" description="Basic and acidic residues" evidence="1">
    <location>
        <begin position="177"/>
        <end position="187"/>
    </location>
</feature>
<evidence type="ECO:0000313" key="3">
    <source>
        <dbReference type="Proteomes" id="UP000825483"/>
    </source>
</evidence>